<dbReference type="PANTHER" id="PTHR12416">
    <property type="entry name" value="RRNA-PROCESSING PROTEIN UTP23 HOMOLOG"/>
    <property type="match status" value="1"/>
</dbReference>
<evidence type="ECO:0000313" key="11">
    <source>
        <dbReference type="Proteomes" id="UP000826195"/>
    </source>
</evidence>
<evidence type="ECO:0000256" key="3">
    <source>
        <dbReference type="ARBA" id="ARBA00022552"/>
    </source>
</evidence>
<dbReference type="InterPro" id="IPR006984">
    <property type="entry name" value="Fcf1/UTP23"/>
</dbReference>
<feature type="region of interest" description="Disordered" evidence="8">
    <location>
        <begin position="180"/>
        <end position="251"/>
    </location>
</feature>
<feature type="compositionally biased region" description="Basic and acidic residues" evidence="8">
    <location>
        <begin position="241"/>
        <end position="251"/>
    </location>
</feature>
<dbReference type="InterPro" id="IPR029060">
    <property type="entry name" value="PIN-like_dom_sf"/>
</dbReference>
<dbReference type="AlphaFoldDB" id="A0AAV7I9K7"/>
<comment type="function">
    <text evidence="5">Involved in rRNA-processing and ribosome biogenesis.</text>
</comment>
<gene>
    <name evidence="10" type="ORF">KQX54_005256</name>
</gene>
<evidence type="ECO:0000313" key="10">
    <source>
        <dbReference type="EMBL" id="KAH0549030.1"/>
    </source>
</evidence>
<dbReference type="GO" id="GO:0006364">
    <property type="term" value="P:rRNA processing"/>
    <property type="evidence" value="ECO:0007669"/>
    <property type="project" value="UniProtKB-KW"/>
</dbReference>
<dbReference type="InterPro" id="IPR057776">
    <property type="entry name" value="UTP23_sensor"/>
</dbReference>
<feature type="compositionally biased region" description="Basic residues" evidence="8">
    <location>
        <begin position="229"/>
        <end position="240"/>
    </location>
</feature>
<evidence type="ECO:0000256" key="2">
    <source>
        <dbReference type="ARBA" id="ARBA00022517"/>
    </source>
</evidence>
<dbReference type="FunFam" id="3.40.50.1010:FF:000006">
    <property type="entry name" value="rRNA-processing protein UTP23 homolog"/>
    <property type="match status" value="1"/>
</dbReference>
<keyword evidence="4" id="KW-0539">Nucleus</keyword>
<evidence type="ECO:0000256" key="4">
    <source>
        <dbReference type="ARBA" id="ARBA00023242"/>
    </source>
</evidence>
<evidence type="ECO:0000256" key="7">
    <source>
        <dbReference type="ARBA" id="ARBA00071400"/>
    </source>
</evidence>
<comment type="caution">
    <text evidence="10">The sequence shown here is derived from an EMBL/GenBank/DDBJ whole genome shotgun (WGS) entry which is preliminary data.</text>
</comment>
<name>A0AAV7I9K7_COTGL</name>
<organism evidence="10 11">
    <name type="scientific">Cotesia glomerata</name>
    <name type="common">Lepidopteran parasitic wasp</name>
    <name type="synonym">Apanteles glomeratus</name>
    <dbReference type="NCBI Taxonomy" id="32391"/>
    <lineage>
        <taxon>Eukaryota</taxon>
        <taxon>Metazoa</taxon>
        <taxon>Ecdysozoa</taxon>
        <taxon>Arthropoda</taxon>
        <taxon>Hexapoda</taxon>
        <taxon>Insecta</taxon>
        <taxon>Pterygota</taxon>
        <taxon>Neoptera</taxon>
        <taxon>Endopterygota</taxon>
        <taxon>Hymenoptera</taxon>
        <taxon>Apocrita</taxon>
        <taxon>Ichneumonoidea</taxon>
        <taxon>Braconidae</taxon>
        <taxon>Microgastrinae</taxon>
        <taxon>Cotesia</taxon>
    </lineage>
</organism>
<dbReference type="CDD" id="cd09866">
    <property type="entry name" value="PIN_Fcf1-Utp23-H"/>
    <property type="match status" value="1"/>
</dbReference>
<sequence>MKVKRLKKAKKHLAFYINNYKFRQPYQVLVDGTFCFTALANKTNIREQIPKYLQGEVKLLTTSCIAKEVENLGHTFYGALTILKNFPLHKCDHEKAPTSAAKCVLSMLKGNNPSRYIVATQDAALQAKLKLIPGVPTMYLHGPAPILAPPSEEDKGSAEFSNQVSVKNADVERLKQLKESMAKKGLLPQTPRPSQELIKVKRKKGPNPLSCKKKQKKPTLTQPAPSSGKVRKRQRVKVSAHIKEALKQSIK</sequence>
<feature type="compositionally biased region" description="Basic residues" evidence="8">
    <location>
        <begin position="200"/>
        <end position="217"/>
    </location>
</feature>
<keyword evidence="3" id="KW-0698">rRNA processing</keyword>
<reference evidence="10 11" key="1">
    <citation type="journal article" date="2021" name="J. Hered.">
        <title>A chromosome-level genome assembly of the parasitoid wasp, Cotesia glomerata (Hymenoptera: Braconidae).</title>
        <authorList>
            <person name="Pinto B.J."/>
            <person name="Weis J.J."/>
            <person name="Gamble T."/>
            <person name="Ode P.J."/>
            <person name="Paul R."/>
            <person name="Zaspel J.M."/>
        </authorList>
    </citation>
    <scope>NUCLEOTIDE SEQUENCE [LARGE SCALE GENOMIC DNA]</scope>
    <source>
        <strain evidence="10">CgM1</strain>
    </source>
</reference>
<keyword evidence="2" id="KW-0690">Ribosome biogenesis</keyword>
<proteinExistence type="inferred from homology"/>
<dbReference type="Pfam" id="PF24779">
    <property type="entry name" value="UTP23_sensor"/>
    <property type="match status" value="1"/>
</dbReference>
<dbReference type="EMBL" id="JAHXZJ010001864">
    <property type="protein sequence ID" value="KAH0549030.1"/>
    <property type="molecule type" value="Genomic_DNA"/>
</dbReference>
<dbReference type="Gene3D" id="3.40.50.1010">
    <property type="entry name" value="5'-nuclease"/>
    <property type="match status" value="1"/>
</dbReference>
<evidence type="ECO:0000256" key="8">
    <source>
        <dbReference type="SAM" id="MobiDB-lite"/>
    </source>
</evidence>
<dbReference type="Pfam" id="PF04900">
    <property type="entry name" value="Fcf1"/>
    <property type="match status" value="1"/>
</dbReference>
<dbReference type="GO" id="GO:0032040">
    <property type="term" value="C:small-subunit processome"/>
    <property type="evidence" value="ECO:0007669"/>
    <property type="project" value="InterPro"/>
</dbReference>
<evidence type="ECO:0000256" key="6">
    <source>
        <dbReference type="ARBA" id="ARBA00038503"/>
    </source>
</evidence>
<comment type="similarity">
    <text evidence="6">Belongs to the UTP23/FCF1 family. UTP23 subfamily.</text>
</comment>
<evidence type="ECO:0000256" key="1">
    <source>
        <dbReference type="ARBA" id="ARBA00004604"/>
    </source>
</evidence>
<feature type="domain" description="UTP23 sensor motif region" evidence="9">
    <location>
        <begin position="199"/>
        <end position="216"/>
    </location>
</feature>
<keyword evidence="11" id="KW-1185">Reference proteome</keyword>
<evidence type="ECO:0000259" key="9">
    <source>
        <dbReference type="Pfam" id="PF24779"/>
    </source>
</evidence>
<dbReference type="SUPFAM" id="SSF88723">
    <property type="entry name" value="PIN domain-like"/>
    <property type="match status" value="1"/>
</dbReference>
<accession>A0AAV7I9K7</accession>
<evidence type="ECO:0000256" key="5">
    <source>
        <dbReference type="ARBA" id="ARBA00037300"/>
    </source>
</evidence>
<dbReference type="Proteomes" id="UP000826195">
    <property type="component" value="Unassembled WGS sequence"/>
</dbReference>
<protein>
    <recommendedName>
        <fullName evidence="7">rRNA-processing protein UTP23 homolog</fullName>
    </recommendedName>
</protein>
<comment type="subcellular location">
    <subcellularLocation>
        <location evidence="1">Nucleus</location>
        <location evidence="1">Nucleolus</location>
    </subcellularLocation>
</comment>